<comment type="similarity">
    <text evidence="6">Belongs to the drug/metabolite transporter (DMT) superfamily. Small multidrug resistance (SMR) (TC 2.A.7.1) family.</text>
</comment>
<dbReference type="RefSeq" id="WP_190914079.1">
    <property type="nucleotide sequence ID" value="NZ_JACXIZ010000006.1"/>
</dbReference>
<dbReference type="InterPro" id="IPR000390">
    <property type="entry name" value="Small_drug/metabolite_transptr"/>
</dbReference>
<evidence type="ECO:0000256" key="2">
    <source>
        <dbReference type="ARBA" id="ARBA00022475"/>
    </source>
</evidence>
<name>A0A927BNP5_9BACL</name>
<dbReference type="GO" id="GO:0022857">
    <property type="term" value="F:transmembrane transporter activity"/>
    <property type="evidence" value="ECO:0007669"/>
    <property type="project" value="InterPro"/>
</dbReference>
<keyword evidence="3 6" id="KW-0812">Transmembrane</keyword>
<dbReference type="GO" id="GO:0005886">
    <property type="term" value="C:plasma membrane"/>
    <property type="evidence" value="ECO:0007669"/>
    <property type="project" value="UniProtKB-SubCell"/>
</dbReference>
<evidence type="ECO:0000256" key="4">
    <source>
        <dbReference type="ARBA" id="ARBA00022989"/>
    </source>
</evidence>
<protein>
    <submittedName>
        <fullName evidence="8">Multidrug efflux SMR transporter</fullName>
    </submittedName>
</protein>
<sequence length="113" mass="11429">MNRAWGTVLLAAGFEVGWVLGLGHADSWWTWGATVAAIAASFGLMIAAVRAIPAGTAYAVFAGCGTAGTALAEIVWLGAHADPVKLGLIALLAAGVVGLKWLSGSPQKEGEAR</sequence>
<feature type="transmembrane region" description="Helical" evidence="7">
    <location>
        <begin position="84"/>
        <end position="103"/>
    </location>
</feature>
<gene>
    <name evidence="8" type="ORF">IDH44_01725</name>
</gene>
<keyword evidence="4 7" id="KW-1133">Transmembrane helix</keyword>
<reference evidence="8" key="1">
    <citation type="submission" date="2020-09" db="EMBL/GenBank/DDBJ databases">
        <title>A novel bacterium of genus Paenibacillus, isolated from South China Sea.</title>
        <authorList>
            <person name="Huang H."/>
            <person name="Mo K."/>
            <person name="Hu Y."/>
        </authorList>
    </citation>
    <scope>NUCLEOTIDE SEQUENCE</scope>
    <source>
        <strain evidence="8">IB182496</strain>
    </source>
</reference>
<evidence type="ECO:0000313" key="9">
    <source>
        <dbReference type="Proteomes" id="UP000621560"/>
    </source>
</evidence>
<comment type="subcellular location">
    <subcellularLocation>
        <location evidence="1 6">Cell membrane</location>
        <topology evidence="1 6">Multi-pass membrane protein</topology>
    </subcellularLocation>
</comment>
<proteinExistence type="inferred from homology"/>
<accession>A0A927BNP5</accession>
<dbReference type="InterPro" id="IPR037185">
    <property type="entry name" value="EmrE-like"/>
</dbReference>
<keyword evidence="2" id="KW-1003">Cell membrane</keyword>
<keyword evidence="5 7" id="KW-0472">Membrane</keyword>
<evidence type="ECO:0000256" key="1">
    <source>
        <dbReference type="ARBA" id="ARBA00004651"/>
    </source>
</evidence>
<evidence type="ECO:0000313" key="8">
    <source>
        <dbReference type="EMBL" id="MBD2843898.1"/>
    </source>
</evidence>
<evidence type="ECO:0000256" key="3">
    <source>
        <dbReference type="ARBA" id="ARBA00022692"/>
    </source>
</evidence>
<dbReference type="PANTHER" id="PTHR30561">
    <property type="entry name" value="SMR FAMILY PROTON-DEPENDENT DRUG EFFLUX TRANSPORTER SUGE"/>
    <property type="match status" value="1"/>
</dbReference>
<dbReference type="PANTHER" id="PTHR30561:SF7">
    <property type="entry name" value="GUANIDINIUM EFFLUX SYSTEM SUBUNIT GDNC-RELATED"/>
    <property type="match status" value="1"/>
</dbReference>
<evidence type="ECO:0000256" key="6">
    <source>
        <dbReference type="RuleBase" id="RU003942"/>
    </source>
</evidence>
<dbReference type="InterPro" id="IPR045324">
    <property type="entry name" value="Small_multidrug_res"/>
</dbReference>
<dbReference type="Proteomes" id="UP000621560">
    <property type="component" value="Unassembled WGS sequence"/>
</dbReference>
<comment type="caution">
    <text evidence="8">The sequence shown here is derived from an EMBL/GenBank/DDBJ whole genome shotgun (WGS) entry which is preliminary data.</text>
</comment>
<evidence type="ECO:0000256" key="5">
    <source>
        <dbReference type="ARBA" id="ARBA00023136"/>
    </source>
</evidence>
<dbReference type="Gene3D" id="1.10.3730.20">
    <property type="match status" value="1"/>
</dbReference>
<dbReference type="Pfam" id="PF00893">
    <property type="entry name" value="Multi_Drug_Res"/>
    <property type="match status" value="1"/>
</dbReference>
<keyword evidence="9" id="KW-1185">Reference proteome</keyword>
<dbReference type="EMBL" id="JACXIZ010000006">
    <property type="protein sequence ID" value="MBD2843898.1"/>
    <property type="molecule type" value="Genomic_DNA"/>
</dbReference>
<dbReference type="AlphaFoldDB" id="A0A927BNP5"/>
<dbReference type="SUPFAM" id="SSF103481">
    <property type="entry name" value="Multidrug resistance efflux transporter EmrE"/>
    <property type="match status" value="1"/>
</dbReference>
<organism evidence="8 9">
    <name type="scientific">Paenibacillus sabuli</name>
    <dbReference type="NCBI Taxonomy" id="2772509"/>
    <lineage>
        <taxon>Bacteria</taxon>
        <taxon>Bacillati</taxon>
        <taxon>Bacillota</taxon>
        <taxon>Bacilli</taxon>
        <taxon>Bacillales</taxon>
        <taxon>Paenibacillaceae</taxon>
        <taxon>Paenibacillus</taxon>
    </lineage>
</organism>
<feature type="transmembrane region" description="Helical" evidence="7">
    <location>
        <begin position="31"/>
        <end position="49"/>
    </location>
</feature>
<feature type="transmembrane region" description="Helical" evidence="7">
    <location>
        <begin position="56"/>
        <end position="78"/>
    </location>
</feature>
<evidence type="ECO:0000256" key="7">
    <source>
        <dbReference type="SAM" id="Phobius"/>
    </source>
</evidence>